<dbReference type="SUPFAM" id="SSF69754">
    <property type="entry name" value="Ribosome binding protein Y (YfiA homologue)"/>
    <property type="match status" value="1"/>
</dbReference>
<evidence type="ECO:0000313" key="1">
    <source>
        <dbReference type="EMBL" id="EAR28315.1"/>
    </source>
</evidence>
<dbReference type="eggNOG" id="ENOG5032XAW">
    <property type="taxonomic scope" value="Bacteria"/>
</dbReference>
<dbReference type="RefSeq" id="WP_009840146.1">
    <property type="nucleotide sequence ID" value="NZ_CH959301.1"/>
</dbReference>
<proteinExistence type="predicted"/>
<reference evidence="1 2" key="1">
    <citation type="submission" date="2006-02" db="EMBL/GenBank/DDBJ databases">
        <authorList>
            <person name="Moran M.A."/>
            <person name="Kjelleberg S."/>
            <person name="Egan S."/>
            <person name="Saunders N."/>
            <person name="Thomas T."/>
            <person name="Ferriera S."/>
            <person name="Johnson J."/>
            <person name="Kravitz S."/>
            <person name="Halpern A."/>
            <person name="Remington K."/>
            <person name="Beeson K."/>
            <person name="Tran B."/>
            <person name="Rogers Y.-H."/>
            <person name="Friedman R."/>
            <person name="Venter J.C."/>
        </authorList>
    </citation>
    <scope>NUCLEOTIDE SEQUENCE [LARGE SCALE GENOMIC DNA]</scope>
    <source>
        <strain evidence="1 2">D2</strain>
    </source>
</reference>
<dbReference type="AlphaFoldDB" id="A4CAA7"/>
<organism evidence="1 2">
    <name type="scientific">Pseudoalteromonas tunicata D2</name>
    <dbReference type="NCBI Taxonomy" id="87626"/>
    <lineage>
        <taxon>Bacteria</taxon>
        <taxon>Pseudomonadati</taxon>
        <taxon>Pseudomonadota</taxon>
        <taxon>Gammaproteobacteria</taxon>
        <taxon>Alteromonadales</taxon>
        <taxon>Pseudoalteromonadaceae</taxon>
        <taxon>Pseudoalteromonas</taxon>
    </lineage>
</organism>
<comment type="caution">
    <text evidence="1">The sequence shown here is derived from an EMBL/GenBank/DDBJ whole genome shotgun (WGS) entry which is preliminary data.</text>
</comment>
<protein>
    <submittedName>
        <fullName evidence="1">Uncharacterized protein</fullName>
    </submittedName>
</protein>
<name>A4CAA7_9GAMM</name>
<sequence length="103" mass="11587">MKLKLTIKNKLVQSGIKASLSKLVKNKIAKYALHVRKVDIHVDDVPSTLHGTFKECKINMLLPGLPTAVVKARGKNILHAIQRALKSLQHVLVQKYQFSQLRP</sequence>
<dbReference type="OrthoDB" id="6306499at2"/>
<evidence type="ECO:0000313" key="2">
    <source>
        <dbReference type="Proteomes" id="UP000006201"/>
    </source>
</evidence>
<dbReference type="Gene3D" id="3.30.160.100">
    <property type="entry name" value="Ribosome hibernation promotion factor-like"/>
    <property type="match status" value="1"/>
</dbReference>
<keyword evidence="2" id="KW-1185">Reference proteome</keyword>
<gene>
    <name evidence="1" type="ORF">PTD2_20907</name>
</gene>
<dbReference type="HOGENOM" id="CLU_2261429_0_0_6"/>
<dbReference type="EMBL" id="AAOH01000004">
    <property type="protein sequence ID" value="EAR28315.1"/>
    <property type="molecule type" value="Genomic_DNA"/>
</dbReference>
<dbReference type="InterPro" id="IPR036567">
    <property type="entry name" value="RHF-like"/>
</dbReference>
<dbReference type="Proteomes" id="UP000006201">
    <property type="component" value="Unassembled WGS sequence"/>
</dbReference>
<accession>A4CAA7</accession>